<dbReference type="Gene3D" id="1.10.10.2910">
    <property type="match status" value="1"/>
</dbReference>
<evidence type="ECO:0000313" key="3">
    <source>
        <dbReference type="Proteomes" id="UP000199158"/>
    </source>
</evidence>
<organism evidence="2 3">
    <name type="scientific">Hydrogenoanaerobacterium saccharovorans</name>
    <dbReference type="NCBI Taxonomy" id="474960"/>
    <lineage>
        <taxon>Bacteria</taxon>
        <taxon>Bacillati</taxon>
        <taxon>Bacillota</taxon>
        <taxon>Clostridia</taxon>
        <taxon>Eubacteriales</taxon>
        <taxon>Oscillospiraceae</taxon>
        <taxon>Hydrogenoanaerobacterium</taxon>
    </lineage>
</organism>
<dbReference type="EMBL" id="FOCG01000001">
    <property type="protein sequence ID" value="SEM76706.1"/>
    <property type="molecule type" value="Genomic_DNA"/>
</dbReference>
<dbReference type="RefSeq" id="WP_162840855.1">
    <property type="nucleotide sequence ID" value="NZ_FOCG01000001.1"/>
</dbReference>
<proteinExistence type="predicted"/>
<protein>
    <recommendedName>
        <fullName evidence="1">IrrE N-terminal-like domain-containing protein</fullName>
    </recommendedName>
</protein>
<dbReference type="Proteomes" id="UP000199158">
    <property type="component" value="Unassembled WGS sequence"/>
</dbReference>
<accession>A0A1H8B1U0</accession>
<keyword evidence="3" id="KW-1185">Reference proteome</keyword>
<gene>
    <name evidence="2" type="ORF">SAMN05216180_1661</name>
</gene>
<reference evidence="2 3" key="1">
    <citation type="submission" date="2016-10" db="EMBL/GenBank/DDBJ databases">
        <authorList>
            <person name="de Groot N.N."/>
        </authorList>
    </citation>
    <scope>NUCLEOTIDE SEQUENCE [LARGE SCALE GENOMIC DNA]</scope>
    <source>
        <strain evidence="2 3">CGMCC 1.5070</strain>
    </source>
</reference>
<name>A0A1H8B1U0_9FIRM</name>
<dbReference type="STRING" id="474960.SAMN05216180_1661"/>
<dbReference type="Pfam" id="PF06114">
    <property type="entry name" value="Peptidase_M78"/>
    <property type="match status" value="1"/>
</dbReference>
<dbReference type="AlphaFoldDB" id="A0A1H8B1U0"/>
<evidence type="ECO:0000259" key="1">
    <source>
        <dbReference type="Pfam" id="PF06114"/>
    </source>
</evidence>
<evidence type="ECO:0000313" key="2">
    <source>
        <dbReference type="EMBL" id="SEM76706.1"/>
    </source>
</evidence>
<feature type="domain" description="IrrE N-terminal-like" evidence="1">
    <location>
        <begin position="24"/>
        <end position="136"/>
    </location>
</feature>
<sequence length="146" mass="16635">MADIKGLVKKLRSEYGTNDPFALCEALHIGVLYCDLPIDVKGFYLLINNNQVIFLNQELDENEARVVCGHELGHTQLHRDFNAVFMRTQTLLNCQRYENEADMFCAYLLLDGEELTDGTEVVTMEDIARRTGLPKRLVQLYYTAGA</sequence>
<dbReference type="InterPro" id="IPR010359">
    <property type="entry name" value="IrrE_HExxH"/>
</dbReference>